<dbReference type="Proteomes" id="UP000030752">
    <property type="component" value="Unassembled WGS sequence"/>
</dbReference>
<dbReference type="OrthoDB" id="1862401at2759"/>
<dbReference type="Gene3D" id="3.30.559.10">
    <property type="entry name" value="Chloramphenicol acetyltransferase-like domain"/>
    <property type="match status" value="2"/>
</dbReference>
<dbReference type="AlphaFoldDB" id="W2S178"/>
<proteinExistence type="predicted"/>
<evidence type="ECO:0000313" key="4">
    <source>
        <dbReference type="EMBL" id="ETN42412.1"/>
    </source>
</evidence>
<dbReference type="STRING" id="1220924.W2S178"/>
<feature type="domain" description="Trichothecene 3-O-acetyltransferase-like N-terminal" evidence="3">
    <location>
        <begin position="26"/>
        <end position="180"/>
    </location>
</feature>
<dbReference type="InterPro" id="IPR051283">
    <property type="entry name" value="Sec_Metabolite_Acyltrans"/>
</dbReference>
<organism evidence="4 5">
    <name type="scientific">Cyphellophora europaea (strain CBS 101466)</name>
    <name type="common">Phialophora europaea</name>
    <dbReference type="NCBI Taxonomy" id="1220924"/>
    <lineage>
        <taxon>Eukaryota</taxon>
        <taxon>Fungi</taxon>
        <taxon>Dikarya</taxon>
        <taxon>Ascomycota</taxon>
        <taxon>Pezizomycotina</taxon>
        <taxon>Eurotiomycetes</taxon>
        <taxon>Chaetothyriomycetidae</taxon>
        <taxon>Chaetothyriales</taxon>
        <taxon>Cyphellophoraceae</taxon>
        <taxon>Cyphellophora</taxon>
    </lineage>
</organism>
<dbReference type="InParanoid" id="W2S178"/>
<dbReference type="PANTHER" id="PTHR31896:SF64">
    <property type="entry name" value="TRICHOTHECENE 3-O-ACETYLTRANSFERASE"/>
    <property type="match status" value="1"/>
</dbReference>
<dbReference type="Pfam" id="PF22664">
    <property type="entry name" value="TRI-like_N"/>
    <property type="match status" value="1"/>
</dbReference>
<dbReference type="HOGENOM" id="CLU_026450_5_0_1"/>
<evidence type="ECO:0000256" key="1">
    <source>
        <dbReference type="ARBA" id="ARBA00022679"/>
    </source>
</evidence>
<evidence type="ECO:0000313" key="5">
    <source>
        <dbReference type="Proteomes" id="UP000030752"/>
    </source>
</evidence>
<reference evidence="4 5" key="1">
    <citation type="submission" date="2013-03" db="EMBL/GenBank/DDBJ databases">
        <title>The Genome Sequence of Phialophora europaea CBS 101466.</title>
        <authorList>
            <consortium name="The Broad Institute Genomics Platform"/>
            <person name="Cuomo C."/>
            <person name="de Hoog S."/>
            <person name="Gorbushina A."/>
            <person name="Walker B."/>
            <person name="Young S.K."/>
            <person name="Zeng Q."/>
            <person name="Gargeya S."/>
            <person name="Fitzgerald M."/>
            <person name="Haas B."/>
            <person name="Abouelleil A."/>
            <person name="Allen A.W."/>
            <person name="Alvarado L."/>
            <person name="Arachchi H.M."/>
            <person name="Berlin A.M."/>
            <person name="Chapman S.B."/>
            <person name="Gainer-Dewar J."/>
            <person name="Goldberg J."/>
            <person name="Griggs A."/>
            <person name="Gujja S."/>
            <person name="Hansen M."/>
            <person name="Howarth C."/>
            <person name="Imamovic A."/>
            <person name="Ireland A."/>
            <person name="Larimer J."/>
            <person name="McCowan C."/>
            <person name="Murphy C."/>
            <person name="Pearson M."/>
            <person name="Poon T.W."/>
            <person name="Priest M."/>
            <person name="Roberts A."/>
            <person name="Saif S."/>
            <person name="Shea T."/>
            <person name="Sisk P."/>
            <person name="Sykes S."/>
            <person name="Wortman J."/>
            <person name="Nusbaum C."/>
            <person name="Birren B."/>
        </authorList>
    </citation>
    <scope>NUCLEOTIDE SEQUENCE [LARGE SCALE GENOMIC DNA]</scope>
    <source>
        <strain evidence="4 5">CBS 101466</strain>
    </source>
</reference>
<dbReference type="GeneID" id="19968905"/>
<keyword evidence="5" id="KW-1185">Reference proteome</keyword>
<dbReference type="PANTHER" id="PTHR31896">
    <property type="entry name" value="FAMILY REGULATORY PROTEIN, PUTATIVE (AFU_ORTHOLOGUE AFUA_3G14730)-RELATED"/>
    <property type="match status" value="1"/>
</dbReference>
<dbReference type="RefSeq" id="XP_008714148.1">
    <property type="nucleotide sequence ID" value="XM_008715926.1"/>
</dbReference>
<dbReference type="InterPro" id="IPR054710">
    <property type="entry name" value="Tri101-like_N"/>
</dbReference>
<keyword evidence="2" id="KW-0012">Acyltransferase</keyword>
<keyword evidence="1" id="KW-0808">Transferase</keyword>
<gene>
    <name evidence="4" type="ORF">HMPREF1541_01566</name>
</gene>
<dbReference type="eggNOG" id="ENOG502SHVS">
    <property type="taxonomic scope" value="Eukaryota"/>
</dbReference>
<protein>
    <recommendedName>
        <fullName evidence="3">Trichothecene 3-O-acetyltransferase-like N-terminal domain-containing protein</fullName>
    </recommendedName>
</protein>
<evidence type="ECO:0000259" key="3">
    <source>
        <dbReference type="Pfam" id="PF22664"/>
    </source>
</evidence>
<sequence>MEADFHIQDFSHLTDVLGSLQMIKRYSLISLFFTTPGDSSPESITDGLNDALRKLAQAFPYLAGRVVYDGRDDAHTGIRKIVPHEGVIPLLVKDFCTDADVASMEDMVAARFPMRMLDPQRIVPPIAMTWATDNFDKYAPVLILQANIIRGGLILTIAGNHATMDMTGLGIVISFIAKACGREPFTDEEIEEGNQDRRNVVPLLDDSYQPGSELDDSLIKPPPPDAPPMTIPPAKWVYLNFPSSPLPKLKTAASDQSVVPYISTDDAISALLWQRITHARATLHPTLHPFASQLCRTVSLRSFLKLKGYIGHLVDCVYARLPDVHNLPLGEIAGRLRLQLRDEAKIVQHMRAYATALHRLDDKTQIVNGAQLNPNVDVVVSSYANLKCSELDFGAELGGNPVAARRPRMDAWPSLLYIMPRDRNGETAVAVCLPEEELEVLKRDEVLAKFAAFTE</sequence>
<dbReference type="GO" id="GO:0016746">
    <property type="term" value="F:acyltransferase activity"/>
    <property type="evidence" value="ECO:0007669"/>
    <property type="project" value="UniProtKB-KW"/>
</dbReference>
<dbReference type="InterPro" id="IPR023213">
    <property type="entry name" value="CAT-like_dom_sf"/>
</dbReference>
<dbReference type="EMBL" id="KB822718">
    <property type="protein sequence ID" value="ETN42412.1"/>
    <property type="molecule type" value="Genomic_DNA"/>
</dbReference>
<name>W2S178_CYPE1</name>
<evidence type="ECO:0000256" key="2">
    <source>
        <dbReference type="ARBA" id="ARBA00023315"/>
    </source>
</evidence>
<dbReference type="VEuPathDB" id="FungiDB:HMPREF1541_01566"/>
<accession>W2S178</accession>